<evidence type="ECO:0000313" key="2">
    <source>
        <dbReference type="EMBL" id="ANP53094.1"/>
    </source>
</evidence>
<evidence type="ECO:0000313" key="3">
    <source>
        <dbReference type="Proteomes" id="UP000092659"/>
    </source>
</evidence>
<dbReference type="AlphaFoldDB" id="A0A1B1B2Q3"/>
<dbReference type="AntiFam" id="ANF00142">
    <property type="entry name" value="Shadow ORF (opposite yadG)"/>
</dbReference>
<dbReference type="Proteomes" id="UP000092659">
    <property type="component" value="Chromosome"/>
</dbReference>
<feature type="region of interest" description="Disordered" evidence="1">
    <location>
        <begin position="106"/>
        <end position="130"/>
    </location>
</feature>
<name>A0A1B1B2Q3_9ACTN</name>
<dbReference type="AntiFam" id="ANF00095">
    <property type="entry name" value="Shadow ORF (opposite ABC transporters)"/>
</dbReference>
<feature type="compositionally biased region" description="Polar residues" evidence="1">
    <location>
        <begin position="106"/>
        <end position="115"/>
    </location>
</feature>
<proteinExistence type="predicted"/>
<protein>
    <submittedName>
        <fullName evidence="2">Uncharacterized protein</fullName>
    </submittedName>
</protein>
<accession>A0A1B1B2Q3</accession>
<gene>
    <name evidence="2" type="ORF">AVL59_29300</name>
</gene>
<dbReference type="EMBL" id="CP016279">
    <property type="protein sequence ID" value="ANP53094.1"/>
    <property type="molecule type" value="Genomic_DNA"/>
</dbReference>
<evidence type="ECO:0000256" key="1">
    <source>
        <dbReference type="SAM" id="MobiDB-lite"/>
    </source>
</evidence>
<sequence>MDGVGVAGDEVVLMGDHDEGGAVPLAQGGQQVHDAGRGVGVEGRGDFVAEQDVGVGGQGTGDGDALALSAGQFAWVAVGVVGREFDLGEEFGDAIRKRALGQSCVQAQGTGQLMSDGTPRSPGPRTVREP</sequence>
<organism evidence="2 3">
    <name type="scientific">Streptomyces griseochromogenes</name>
    <dbReference type="NCBI Taxonomy" id="68214"/>
    <lineage>
        <taxon>Bacteria</taxon>
        <taxon>Bacillati</taxon>
        <taxon>Actinomycetota</taxon>
        <taxon>Actinomycetes</taxon>
        <taxon>Kitasatosporales</taxon>
        <taxon>Streptomycetaceae</taxon>
        <taxon>Streptomyces</taxon>
    </lineage>
</organism>
<dbReference type="KEGG" id="sgs:AVL59_29300"/>
<reference evidence="2 3" key="1">
    <citation type="submission" date="2016-06" db="EMBL/GenBank/DDBJ databases">
        <title>Complete genome sequence of Streptomyces griseochromogenes ATCC 14511, the Blasticidin S producer.</title>
        <authorList>
            <person name="Wu L."/>
        </authorList>
    </citation>
    <scope>NUCLEOTIDE SEQUENCE [LARGE SCALE GENOMIC DNA]</scope>
    <source>
        <strain evidence="2 3">ATCC 14511</strain>
    </source>
</reference>